<evidence type="ECO:0000313" key="3">
    <source>
        <dbReference type="Proteomes" id="UP000309215"/>
    </source>
</evidence>
<evidence type="ECO:0000313" key="2">
    <source>
        <dbReference type="EMBL" id="TKC98071.1"/>
    </source>
</evidence>
<dbReference type="InterPro" id="IPR013766">
    <property type="entry name" value="Thioredoxin_domain"/>
</dbReference>
<accession>A0A4U1IUN2</accession>
<protein>
    <submittedName>
        <fullName evidence="2">Thioredoxin</fullName>
    </submittedName>
</protein>
<name>A0A4U1IUN2_9BACT</name>
<dbReference type="CDD" id="cd02947">
    <property type="entry name" value="TRX_family"/>
    <property type="match status" value="1"/>
</dbReference>
<dbReference type="Pfam" id="PF00085">
    <property type="entry name" value="Thioredoxin"/>
    <property type="match status" value="1"/>
</dbReference>
<evidence type="ECO:0000259" key="1">
    <source>
        <dbReference type="PROSITE" id="PS51352"/>
    </source>
</evidence>
<dbReference type="Proteomes" id="UP000309215">
    <property type="component" value="Unassembled WGS sequence"/>
</dbReference>
<gene>
    <name evidence="2" type="ORF">E8A74_42815</name>
</gene>
<dbReference type="PROSITE" id="PS51352">
    <property type="entry name" value="THIOREDOXIN_2"/>
    <property type="match status" value="1"/>
</dbReference>
<dbReference type="Gene3D" id="3.40.30.10">
    <property type="entry name" value="Glutaredoxin"/>
    <property type="match status" value="1"/>
</dbReference>
<proteinExistence type="predicted"/>
<dbReference type="EMBL" id="SSMQ01000075">
    <property type="protein sequence ID" value="TKC98071.1"/>
    <property type="molecule type" value="Genomic_DNA"/>
</dbReference>
<sequence length="170" mass="17402">MSLRSSNRVRVAATAIASLATLAVALGVFLARSDAHRGAASVAPCAMGSATACAMPSGSGRRGGGDLPTGGQPRLLEFTSGSCAACARMAPIVNQVERRCLAEADGSLVHVNIDEPEGEALAERYEVRALPTFVGIDAEGAEVLRMVGVQTQEKLASAIGEVRGRACPPI</sequence>
<dbReference type="OrthoDB" id="9803065at2"/>
<keyword evidence="3" id="KW-1185">Reference proteome</keyword>
<feature type="domain" description="Thioredoxin" evidence="1">
    <location>
        <begin position="49"/>
        <end position="164"/>
    </location>
</feature>
<comment type="caution">
    <text evidence="2">The sequence shown here is derived from an EMBL/GenBank/DDBJ whole genome shotgun (WGS) entry which is preliminary data.</text>
</comment>
<reference evidence="2 3" key="1">
    <citation type="submission" date="2019-04" db="EMBL/GenBank/DDBJ databases">
        <authorList>
            <person name="Li Y."/>
            <person name="Wang J."/>
        </authorList>
    </citation>
    <scope>NUCLEOTIDE SEQUENCE [LARGE SCALE GENOMIC DNA]</scope>
    <source>
        <strain evidence="2 3">DSM 14668</strain>
    </source>
</reference>
<organism evidence="2 3">
    <name type="scientific">Polyangium fumosum</name>
    <dbReference type="NCBI Taxonomy" id="889272"/>
    <lineage>
        <taxon>Bacteria</taxon>
        <taxon>Pseudomonadati</taxon>
        <taxon>Myxococcota</taxon>
        <taxon>Polyangia</taxon>
        <taxon>Polyangiales</taxon>
        <taxon>Polyangiaceae</taxon>
        <taxon>Polyangium</taxon>
    </lineage>
</organism>
<dbReference type="AlphaFoldDB" id="A0A4U1IUN2"/>
<dbReference type="InterPro" id="IPR036249">
    <property type="entry name" value="Thioredoxin-like_sf"/>
</dbReference>
<dbReference type="SUPFAM" id="SSF52833">
    <property type="entry name" value="Thioredoxin-like"/>
    <property type="match status" value="1"/>
</dbReference>